<sequence>MRELQLLRLNILMSFNTQLFKSFIAVSVALVGLSLKLGDIDNNNLGEDSLAELFEMLKDVETESITINEERIASFPKGIQQAQVDEAGKFAYPATCNATNPIIDYPYCFHGTLEQGEKTTIDAKVDFFDIDDPRDNTVIGMTAVYDGKTQSELHVHAGGDAQIISYGNKKKAAATIFLKAYDEELSQSSGLGDTTKENFVAIPHFKIYGLNRLLSDIDVQPGENSKSYVFAGKPYNLGFNVSVYVEKTVKLGIKVGGALDLSLTTVKNNITNWLLKGTARVVVKPPIGPNFNFPYDYISATIAI</sequence>
<keyword evidence="2" id="KW-1185">Reference proteome</keyword>
<evidence type="ECO:0000313" key="1">
    <source>
        <dbReference type="EMBL" id="KAF4672276.1"/>
    </source>
</evidence>
<reference evidence="1 2" key="1">
    <citation type="submission" date="2020-04" db="EMBL/GenBank/DDBJ databases">
        <title>Perkinsus chesapeaki whole genome sequence.</title>
        <authorList>
            <person name="Bogema D.R."/>
        </authorList>
    </citation>
    <scope>NUCLEOTIDE SEQUENCE [LARGE SCALE GENOMIC DNA]</scope>
    <source>
        <strain evidence="1">ATCC PRA-425</strain>
    </source>
</reference>
<accession>A0A7J6MLF5</accession>
<dbReference type="Proteomes" id="UP000591131">
    <property type="component" value="Unassembled WGS sequence"/>
</dbReference>
<gene>
    <name evidence="1" type="ORF">FOL47_000720</name>
</gene>
<name>A0A7J6MLF5_PERCH</name>
<dbReference type="AlphaFoldDB" id="A0A7J6MLF5"/>
<dbReference type="OrthoDB" id="442147at2759"/>
<organism evidence="1 2">
    <name type="scientific">Perkinsus chesapeaki</name>
    <name type="common">Clam parasite</name>
    <name type="synonym">Perkinsus andrewsi</name>
    <dbReference type="NCBI Taxonomy" id="330153"/>
    <lineage>
        <taxon>Eukaryota</taxon>
        <taxon>Sar</taxon>
        <taxon>Alveolata</taxon>
        <taxon>Perkinsozoa</taxon>
        <taxon>Perkinsea</taxon>
        <taxon>Perkinsida</taxon>
        <taxon>Perkinsidae</taxon>
        <taxon>Perkinsus</taxon>
    </lineage>
</organism>
<protein>
    <submittedName>
        <fullName evidence="1">Uncharacterized protein</fullName>
    </submittedName>
</protein>
<evidence type="ECO:0000313" key="2">
    <source>
        <dbReference type="Proteomes" id="UP000591131"/>
    </source>
</evidence>
<dbReference type="EMBL" id="JAAPAO010000114">
    <property type="protein sequence ID" value="KAF4672276.1"/>
    <property type="molecule type" value="Genomic_DNA"/>
</dbReference>
<comment type="caution">
    <text evidence="1">The sequence shown here is derived from an EMBL/GenBank/DDBJ whole genome shotgun (WGS) entry which is preliminary data.</text>
</comment>
<proteinExistence type="predicted"/>